<gene>
    <name evidence="3" type="ORF">GCM10009802_22890</name>
</gene>
<dbReference type="Gene3D" id="3.40.50.300">
    <property type="entry name" value="P-loop containing nucleotide triphosphate hydrolases"/>
    <property type="match status" value="1"/>
</dbReference>
<dbReference type="InterPro" id="IPR015943">
    <property type="entry name" value="WD40/YVTN_repeat-like_dom_sf"/>
</dbReference>
<dbReference type="EMBL" id="BAAAPF010000051">
    <property type="protein sequence ID" value="GAA2120282.1"/>
    <property type="molecule type" value="Genomic_DNA"/>
</dbReference>
<dbReference type="InterPro" id="IPR011047">
    <property type="entry name" value="Quinoprotein_ADH-like_sf"/>
</dbReference>
<dbReference type="SMART" id="SM00530">
    <property type="entry name" value="HTH_XRE"/>
    <property type="match status" value="1"/>
</dbReference>
<dbReference type="PANTHER" id="PTHR19879">
    <property type="entry name" value="TRANSCRIPTION INITIATION FACTOR TFIID"/>
    <property type="match status" value="1"/>
</dbReference>
<dbReference type="InterPro" id="IPR001387">
    <property type="entry name" value="Cro/C1-type_HTH"/>
</dbReference>
<dbReference type="InterPro" id="IPR027417">
    <property type="entry name" value="P-loop_NTPase"/>
</dbReference>
<dbReference type="Pfam" id="PF00400">
    <property type="entry name" value="WD40"/>
    <property type="match status" value="2"/>
</dbReference>
<sequence>MGRRERPLDPADGPVARFACELREVRRKAGGVTYRELAARVHYSAATLAQAASGDRLPSLAVTLAYVDACGGDREEWERRWHEAAEEVAGEAHSDDDGARPPYLGLARFDTGDHDRFFGRDRLAGQLVELVGGKHLVVVTGPSGSGKSSLLRAGLIPRLRQAEPARERPAAIRILTPGPHPARTHADVLDPGAAPAGTVIVVDQFEEVFTLCTDRAERTRFLDLLCAAARPAHGLRVVIAVRGDFYVRLAQHRALAKALPDATLLVAPMSFRELREVVVRPAALVGLVVERTLTARIIKEVADEPGGLPLLSHALLETWRRRRGRVLTEAAYDAAGGIHGALAHTAEDLYRRLSADQAETARRILLRLVAPGQGGPDTRRPAARGELATLGPGDTAATAAVLDRLARARLITLDDDTVNLAHEAVLTGWPRLRQWIDDDRDRLRAQRHLTEAAHTWQSLDRDPGALYRGLRLSTAQEHFGTGNRDDRDDLAPPEREFLDSSLAVQRREGRQRRGRRAALSVLLVLSLVAALVAWQQSRDAERRRVETEARRVAGVADSLRASDPQTAMRLSLAAWHTADLPETRSALLAAAAQPEQDAFADPNGDVGTMRHLSADGRTLISAGAEEVARWDVDTHQKTSSLPGLGGRLQDVGALTADTRRLALRDSDNWRKIGLLDLTTGRRTGAPLGSASAGVETGPSGHSLVTYHDTGSAYRIRLWDTDSRHVLLELHRAHDPQEKDPAVRRTSGRQNLLGMQNRHSLLKRSLPDVTVSADDRFVALCTPGKHLEVWDVAERRRRAAPWAPKVSEQQCLSGRVQFTADGRRLALVTGKGIRIWEIASGTEVASVTHDGVESIGFSKDGEFVAAFDEAEIVLWRTEQPDAPVHRYSVLGESVSDIRISPKDGWIRYLGGPEGDWGTVVHTLTLRESLTAGWQEGVDKSAFSPDGNHLVTAQIVEKGSYARFRLRNIRTGKSVALPKMPCRASPPFEPYCDVLMAFSSDGDTLAYGVSEGLLAPGSPLHVSLWNIPERRTTASPDFQKNRSDPSVVDVAFGPDDASLLTSQVPGMGETHVWDVRRHRLVRTFPAINGRLALRPDERLLITSSGLVATLPRGMKPPGALSPGQTTALAFSQDGAYLAAGDASGRTVLWDGDLEQRLGVFAPAGEATSPYVTALAFSPDGRTLAVAPSDGALQLWDTVSHRPLGAPLRTPGDSVQALAFTPDGSAVYAAAEHTSPRRYEITPQHAARDVCRRVGEGLSPEEWQAHLPGISYGRTC</sequence>
<dbReference type="InterPro" id="IPR001680">
    <property type="entry name" value="WD40_rpt"/>
</dbReference>
<dbReference type="InterPro" id="IPR010982">
    <property type="entry name" value="Lambda_DNA-bd_dom_sf"/>
</dbReference>
<comment type="caution">
    <text evidence="3">The sequence shown here is derived from an EMBL/GenBank/DDBJ whole genome shotgun (WGS) entry which is preliminary data.</text>
</comment>
<dbReference type="PROSITE" id="PS50294">
    <property type="entry name" value="WD_REPEATS_REGION"/>
    <property type="match status" value="1"/>
</dbReference>
<dbReference type="SUPFAM" id="SSF52540">
    <property type="entry name" value="P-loop containing nucleoside triphosphate hydrolases"/>
    <property type="match status" value="1"/>
</dbReference>
<feature type="repeat" description="WD" evidence="1">
    <location>
        <begin position="1169"/>
        <end position="1203"/>
    </location>
</feature>
<dbReference type="InterPro" id="IPR049052">
    <property type="entry name" value="nSTAND1"/>
</dbReference>
<dbReference type="CDD" id="cd00093">
    <property type="entry name" value="HTH_XRE"/>
    <property type="match status" value="1"/>
</dbReference>
<keyword evidence="4" id="KW-1185">Reference proteome</keyword>
<dbReference type="SMART" id="SM00320">
    <property type="entry name" value="WD40"/>
    <property type="match status" value="4"/>
</dbReference>
<reference evidence="3 4" key="1">
    <citation type="journal article" date="2019" name="Int. J. Syst. Evol. Microbiol.">
        <title>The Global Catalogue of Microorganisms (GCM) 10K type strain sequencing project: providing services to taxonomists for standard genome sequencing and annotation.</title>
        <authorList>
            <consortium name="The Broad Institute Genomics Platform"/>
            <consortium name="The Broad Institute Genome Sequencing Center for Infectious Disease"/>
            <person name="Wu L."/>
            <person name="Ma J."/>
        </authorList>
    </citation>
    <scope>NUCLEOTIDE SEQUENCE [LARGE SCALE GENOMIC DNA]</scope>
    <source>
        <strain evidence="3 4">JCM 15481</strain>
    </source>
</reference>
<dbReference type="SUPFAM" id="SSF50998">
    <property type="entry name" value="Quinoprotein alcohol dehydrogenase-like"/>
    <property type="match status" value="2"/>
</dbReference>
<dbReference type="PANTHER" id="PTHR19879:SF9">
    <property type="entry name" value="TRANSCRIPTION INITIATION FACTOR TFIID SUBUNIT 5"/>
    <property type="match status" value="1"/>
</dbReference>
<dbReference type="PROSITE" id="PS50082">
    <property type="entry name" value="WD_REPEATS_2"/>
    <property type="match status" value="1"/>
</dbReference>
<dbReference type="SUPFAM" id="SSF47413">
    <property type="entry name" value="lambda repressor-like DNA-binding domains"/>
    <property type="match status" value="1"/>
</dbReference>
<dbReference type="Pfam" id="PF20703">
    <property type="entry name" value="nSTAND1"/>
    <property type="match status" value="1"/>
</dbReference>
<evidence type="ECO:0000256" key="1">
    <source>
        <dbReference type="PROSITE-ProRule" id="PRU00221"/>
    </source>
</evidence>
<protein>
    <recommendedName>
        <fullName evidence="2">HTH cro/C1-type domain-containing protein</fullName>
    </recommendedName>
</protein>
<keyword evidence="1" id="KW-0853">WD repeat</keyword>
<proteinExistence type="predicted"/>
<accession>A0ABN2Y4R9</accession>
<evidence type="ECO:0000313" key="3">
    <source>
        <dbReference type="EMBL" id="GAA2120282.1"/>
    </source>
</evidence>
<dbReference type="Proteomes" id="UP001500443">
    <property type="component" value="Unassembled WGS sequence"/>
</dbReference>
<name>A0ABN2Y4R9_9ACTN</name>
<feature type="domain" description="HTH cro/C1-type" evidence="2">
    <location>
        <begin position="21"/>
        <end position="77"/>
    </location>
</feature>
<dbReference type="Gene3D" id="2.130.10.10">
    <property type="entry name" value="YVTN repeat-like/Quinoprotein amine dehydrogenase"/>
    <property type="match status" value="4"/>
</dbReference>
<organism evidence="3 4">
    <name type="scientific">Streptomyces synnematoformans</name>
    <dbReference type="NCBI Taxonomy" id="415721"/>
    <lineage>
        <taxon>Bacteria</taxon>
        <taxon>Bacillati</taxon>
        <taxon>Actinomycetota</taxon>
        <taxon>Actinomycetes</taxon>
        <taxon>Kitasatosporales</taxon>
        <taxon>Streptomycetaceae</taxon>
        <taxon>Streptomyces</taxon>
    </lineage>
</organism>
<evidence type="ECO:0000259" key="2">
    <source>
        <dbReference type="SMART" id="SM00530"/>
    </source>
</evidence>
<dbReference type="RefSeq" id="WP_344289690.1">
    <property type="nucleotide sequence ID" value="NZ_BAAAPF010000051.1"/>
</dbReference>
<evidence type="ECO:0000313" key="4">
    <source>
        <dbReference type="Proteomes" id="UP001500443"/>
    </source>
</evidence>